<evidence type="ECO:0000256" key="1">
    <source>
        <dbReference type="SAM" id="MobiDB-lite"/>
    </source>
</evidence>
<comment type="caution">
    <text evidence="2">The sequence shown here is derived from an EMBL/GenBank/DDBJ whole genome shotgun (WGS) entry which is preliminary data.</text>
</comment>
<accession>A0A4Z2IAG5</accession>
<reference evidence="2 3" key="1">
    <citation type="submission" date="2019-03" db="EMBL/GenBank/DDBJ databases">
        <title>First draft genome of Liparis tanakae, snailfish: a comprehensive survey of snailfish specific genes.</title>
        <authorList>
            <person name="Kim W."/>
            <person name="Song I."/>
            <person name="Jeong J.-H."/>
            <person name="Kim D."/>
            <person name="Kim S."/>
            <person name="Ryu S."/>
            <person name="Song J.Y."/>
            <person name="Lee S.K."/>
        </authorList>
    </citation>
    <scope>NUCLEOTIDE SEQUENCE [LARGE SCALE GENOMIC DNA]</scope>
    <source>
        <tissue evidence="2">Muscle</tissue>
    </source>
</reference>
<protein>
    <submittedName>
        <fullName evidence="2">Uncharacterized protein</fullName>
    </submittedName>
</protein>
<evidence type="ECO:0000313" key="2">
    <source>
        <dbReference type="EMBL" id="TNN74751.1"/>
    </source>
</evidence>
<keyword evidence="3" id="KW-1185">Reference proteome</keyword>
<dbReference type="Proteomes" id="UP000314294">
    <property type="component" value="Unassembled WGS sequence"/>
</dbReference>
<dbReference type="AlphaFoldDB" id="A0A4Z2IAG5"/>
<name>A0A4Z2IAG5_9TELE</name>
<proteinExistence type="predicted"/>
<dbReference type="EMBL" id="SRLO01000111">
    <property type="protein sequence ID" value="TNN74751.1"/>
    <property type="molecule type" value="Genomic_DNA"/>
</dbReference>
<sequence length="166" mass="18198">MAAHSQEETGGESATICTSKHKVITRPSPERNPIPVPERLRTRAGGAGGQGRANTFHQVCVPLLNTGWRRPGRCDPGQAALSLPGLLVTCQSTVPRRNLLSPKRLLLVCDNDVLSLRSCDCSWVRAQTDILASISILSGRLETTRVDETCFILQYRPVALLHRYSL</sequence>
<evidence type="ECO:0000313" key="3">
    <source>
        <dbReference type="Proteomes" id="UP000314294"/>
    </source>
</evidence>
<organism evidence="2 3">
    <name type="scientific">Liparis tanakae</name>
    <name type="common">Tanaka's snailfish</name>
    <dbReference type="NCBI Taxonomy" id="230148"/>
    <lineage>
        <taxon>Eukaryota</taxon>
        <taxon>Metazoa</taxon>
        <taxon>Chordata</taxon>
        <taxon>Craniata</taxon>
        <taxon>Vertebrata</taxon>
        <taxon>Euteleostomi</taxon>
        <taxon>Actinopterygii</taxon>
        <taxon>Neopterygii</taxon>
        <taxon>Teleostei</taxon>
        <taxon>Neoteleostei</taxon>
        <taxon>Acanthomorphata</taxon>
        <taxon>Eupercaria</taxon>
        <taxon>Perciformes</taxon>
        <taxon>Cottioidei</taxon>
        <taxon>Cottales</taxon>
        <taxon>Liparidae</taxon>
        <taxon>Liparis</taxon>
    </lineage>
</organism>
<gene>
    <name evidence="2" type="ORF">EYF80_015069</name>
</gene>
<feature type="region of interest" description="Disordered" evidence="1">
    <location>
        <begin position="1"/>
        <end position="39"/>
    </location>
</feature>